<dbReference type="Pfam" id="PF04965">
    <property type="entry name" value="GPW_gp25"/>
    <property type="match status" value="1"/>
</dbReference>
<dbReference type="Proteomes" id="UP000201613">
    <property type="component" value="Unassembled WGS sequence"/>
</dbReference>
<accession>A0A238LBG6</accession>
<dbReference type="EMBL" id="FXZK01000001">
    <property type="protein sequence ID" value="SMY06260.1"/>
    <property type="molecule type" value="Genomic_DNA"/>
</dbReference>
<dbReference type="RefSeq" id="WP_093990458.1">
    <property type="nucleotide sequence ID" value="NZ_FXZK01000001.1"/>
</dbReference>
<organism evidence="2 3">
    <name type="scientific">Flavimaricola marinus</name>
    <dbReference type="NCBI Taxonomy" id="1819565"/>
    <lineage>
        <taxon>Bacteria</taxon>
        <taxon>Pseudomonadati</taxon>
        <taxon>Pseudomonadota</taxon>
        <taxon>Alphaproteobacteria</taxon>
        <taxon>Rhodobacterales</taxon>
        <taxon>Paracoccaceae</taxon>
        <taxon>Flavimaricola</taxon>
    </lineage>
</organism>
<name>A0A238LBG6_9RHOB</name>
<sequence>MTHLAFPYAHDRRGRTAQTPDFPAHVRELVEQTLLTAPGERVNRPDFGAGLLDMVFEPGSETLVEAAEFLTRSALQRFLQDVVLIEDLRVAMSEGLLTVDLTYLVIETGEREAQTVTRLI</sequence>
<dbReference type="SUPFAM" id="SSF160719">
    <property type="entry name" value="gpW/gp25-like"/>
    <property type="match status" value="1"/>
</dbReference>
<keyword evidence="3" id="KW-1185">Reference proteome</keyword>
<evidence type="ECO:0000313" key="2">
    <source>
        <dbReference type="EMBL" id="SMY06260.1"/>
    </source>
</evidence>
<gene>
    <name evidence="2" type="ORF">LOM8899_00383</name>
</gene>
<dbReference type="Gene3D" id="3.10.450.40">
    <property type="match status" value="1"/>
</dbReference>
<evidence type="ECO:0000259" key="1">
    <source>
        <dbReference type="Pfam" id="PF04965"/>
    </source>
</evidence>
<evidence type="ECO:0000313" key="3">
    <source>
        <dbReference type="Proteomes" id="UP000201613"/>
    </source>
</evidence>
<reference evidence="2 3" key="1">
    <citation type="submission" date="2017-05" db="EMBL/GenBank/DDBJ databases">
        <authorList>
            <person name="Song R."/>
            <person name="Chenine A.L."/>
            <person name="Ruprecht R.M."/>
        </authorList>
    </citation>
    <scope>NUCLEOTIDE SEQUENCE [LARGE SCALE GENOMIC DNA]</scope>
    <source>
        <strain evidence="2 3">CECT 8899</strain>
    </source>
</reference>
<dbReference type="OrthoDB" id="9802846at2"/>
<protein>
    <submittedName>
        <fullName evidence="2">Gene 25-like lysozyme</fullName>
    </submittedName>
</protein>
<dbReference type="AlphaFoldDB" id="A0A238LBG6"/>
<proteinExistence type="predicted"/>
<feature type="domain" description="IraD/Gp25-like" evidence="1">
    <location>
        <begin position="24"/>
        <end position="108"/>
    </location>
</feature>
<dbReference type="InterPro" id="IPR007048">
    <property type="entry name" value="IraD/Gp25-like"/>
</dbReference>